<dbReference type="GeneID" id="70189637"/>
<proteinExistence type="predicted"/>
<dbReference type="Proteomes" id="UP000756346">
    <property type="component" value="Unassembled WGS sequence"/>
</dbReference>
<gene>
    <name evidence="8" type="ORF">B0I36DRAFT_372172</name>
</gene>
<evidence type="ECO:0000256" key="4">
    <source>
        <dbReference type="ARBA" id="ARBA00023136"/>
    </source>
</evidence>
<dbReference type="InterPro" id="IPR012879">
    <property type="entry name" value="CCDC47"/>
</dbReference>
<evidence type="ECO:0000256" key="7">
    <source>
        <dbReference type="SAM" id="Phobius"/>
    </source>
</evidence>
<accession>A0A9P9BUB3</accession>
<dbReference type="AlphaFoldDB" id="A0A9P9BUB3"/>
<dbReference type="GO" id="GO:0005509">
    <property type="term" value="F:calcium ion binding"/>
    <property type="evidence" value="ECO:0007669"/>
    <property type="project" value="InterPro"/>
</dbReference>
<dbReference type="RefSeq" id="XP_046017053.1">
    <property type="nucleotide sequence ID" value="XM_046160091.1"/>
</dbReference>
<keyword evidence="9" id="KW-1185">Reference proteome</keyword>
<sequence length="427" mass="47909">MADFLKNVLGGGKSAETPAVKPDSDFEDFAASPASPSPVPFEATGNLAAAQTARPYTAWYRIDERHSLSEFRNEGLILVVIAIIFSLHVIGSRRNKSKARAWAKANGALLAGEFSQVGFVSGIDAEKQPEKVLKQKSLYEYTSYATGRSNIAFVDVKLELIKRFNPIMTIAETISGFFLDSVPTPLDIVEATIYPFDGREDKVVPGIPGAMELRSKDSKSAYDGFVWAVVNKDKMQKLRDDRYDVSITFTKDNAKLPQWTTVMSESAEITAALLTDELAAAVTQAGELFDCLIVSDQPIEKPRTIEETAPRKRLYLRYRLPSSDKYDDLLPLLTCFVRLADHLAAVAHFRPEVLRKIKSIRDENVKQIQKVLDEEKAEERALERDKAKKAKRDAELAALDAKAQKKYLEKEREKEVRKMNKRQTMRG</sequence>
<keyword evidence="4 7" id="KW-0472">Membrane</keyword>
<name>A0A9P9BUB3_9PEZI</name>
<evidence type="ECO:0000256" key="3">
    <source>
        <dbReference type="ARBA" id="ARBA00022989"/>
    </source>
</evidence>
<evidence type="ECO:0000256" key="2">
    <source>
        <dbReference type="ARBA" id="ARBA00022692"/>
    </source>
</evidence>
<dbReference type="GO" id="GO:0032469">
    <property type="term" value="P:endoplasmic reticulum calcium ion homeostasis"/>
    <property type="evidence" value="ECO:0007669"/>
    <property type="project" value="InterPro"/>
</dbReference>
<evidence type="ECO:0000313" key="9">
    <source>
        <dbReference type="Proteomes" id="UP000756346"/>
    </source>
</evidence>
<dbReference type="GO" id="GO:0005783">
    <property type="term" value="C:endoplasmic reticulum"/>
    <property type="evidence" value="ECO:0007669"/>
    <property type="project" value="InterPro"/>
</dbReference>
<evidence type="ECO:0000256" key="5">
    <source>
        <dbReference type="SAM" id="Coils"/>
    </source>
</evidence>
<dbReference type="OrthoDB" id="10039147at2759"/>
<dbReference type="EMBL" id="JAGTJQ010000002">
    <property type="protein sequence ID" value="KAH7037932.1"/>
    <property type="molecule type" value="Genomic_DNA"/>
</dbReference>
<reference evidence="8" key="1">
    <citation type="journal article" date="2021" name="Nat. Commun.">
        <title>Genetic determinants of endophytism in the Arabidopsis root mycobiome.</title>
        <authorList>
            <person name="Mesny F."/>
            <person name="Miyauchi S."/>
            <person name="Thiergart T."/>
            <person name="Pickel B."/>
            <person name="Atanasova L."/>
            <person name="Karlsson M."/>
            <person name="Huettel B."/>
            <person name="Barry K.W."/>
            <person name="Haridas S."/>
            <person name="Chen C."/>
            <person name="Bauer D."/>
            <person name="Andreopoulos W."/>
            <person name="Pangilinan J."/>
            <person name="LaButti K."/>
            <person name="Riley R."/>
            <person name="Lipzen A."/>
            <person name="Clum A."/>
            <person name="Drula E."/>
            <person name="Henrissat B."/>
            <person name="Kohler A."/>
            <person name="Grigoriev I.V."/>
            <person name="Martin F.M."/>
            <person name="Hacquard S."/>
        </authorList>
    </citation>
    <scope>NUCLEOTIDE SEQUENCE</scope>
    <source>
        <strain evidence="8">MPI-CAGE-CH-0230</strain>
    </source>
</reference>
<feature type="region of interest" description="Disordered" evidence="6">
    <location>
        <begin position="8"/>
        <end position="35"/>
    </location>
</feature>
<organism evidence="8 9">
    <name type="scientific">Microdochium trichocladiopsis</name>
    <dbReference type="NCBI Taxonomy" id="1682393"/>
    <lineage>
        <taxon>Eukaryota</taxon>
        <taxon>Fungi</taxon>
        <taxon>Dikarya</taxon>
        <taxon>Ascomycota</taxon>
        <taxon>Pezizomycotina</taxon>
        <taxon>Sordariomycetes</taxon>
        <taxon>Xylariomycetidae</taxon>
        <taxon>Xylariales</taxon>
        <taxon>Microdochiaceae</taxon>
        <taxon>Microdochium</taxon>
    </lineage>
</organism>
<keyword evidence="5" id="KW-0175">Coiled coil</keyword>
<dbReference type="PANTHER" id="PTHR12883">
    <property type="entry name" value="ADIPOCYTE-SPECIFIC PROTEIN 4-RELATED"/>
    <property type="match status" value="1"/>
</dbReference>
<protein>
    <recommendedName>
        <fullName evidence="10">DUF1682 domain protein</fullName>
    </recommendedName>
</protein>
<comment type="subcellular location">
    <subcellularLocation>
        <location evidence="1">Membrane</location>
        <topology evidence="1">Single-pass membrane protein</topology>
    </subcellularLocation>
</comment>
<keyword evidence="2 7" id="KW-0812">Transmembrane</keyword>
<keyword evidence="3 7" id="KW-1133">Transmembrane helix</keyword>
<dbReference type="PANTHER" id="PTHR12883:SF0">
    <property type="entry name" value="PAT COMPLEX SUBUNIT CCDC47"/>
    <property type="match status" value="1"/>
</dbReference>
<comment type="caution">
    <text evidence="8">The sequence shown here is derived from an EMBL/GenBank/DDBJ whole genome shotgun (WGS) entry which is preliminary data.</text>
</comment>
<evidence type="ECO:0000256" key="1">
    <source>
        <dbReference type="ARBA" id="ARBA00004167"/>
    </source>
</evidence>
<evidence type="ECO:0008006" key="10">
    <source>
        <dbReference type="Google" id="ProtNLM"/>
    </source>
</evidence>
<evidence type="ECO:0000313" key="8">
    <source>
        <dbReference type="EMBL" id="KAH7037932.1"/>
    </source>
</evidence>
<feature type="transmembrane region" description="Helical" evidence="7">
    <location>
        <begin position="75"/>
        <end position="91"/>
    </location>
</feature>
<evidence type="ECO:0000256" key="6">
    <source>
        <dbReference type="SAM" id="MobiDB-lite"/>
    </source>
</evidence>
<feature type="coiled-coil region" evidence="5">
    <location>
        <begin position="365"/>
        <end position="411"/>
    </location>
</feature>
<dbReference type="Pfam" id="PF07946">
    <property type="entry name" value="CCDC47"/>
    <property type="match status" value="1"/>
</dbReference>
<dbReference type="GO" id="GO:0016020">
    <property type="term" value="C:membrane"/>
    <property type="evidence" value="ECO:0007669"/>
    <property type="project" value="UniProtKB-SubCell"/>
</dbReference>